<evidence type="ECO:0000259" key="5">
    <source>
        <dbReference type="PROSITE" id="PS50977"/>
    </source>
</evidence>
<evidence type="ECO:0000313" key="6">
    <source>
        <dbReference type="EMBL" id="MDF8264809.1"/>
    </source>
</evidence>
<feature type="domain" description="HTH tetR-type" evidence="5">
    <location>
        <begin position="15"/>
        <end position="75"/>
    </location>
</feature>
<accession>A0ABT6C7A1</accession>
<protein>
    <submittedName>
        <fullName evidence="6">TetR/AcrR family transcriptional regulator</fullName>
    </submittedName>
</protein>
<feature type="DNA-binding region" description="H-T-H motif" evidence="4">
    <location>
        <begin position="38"/>
        <end position="57"/>
    </location>
</feature>
<reference evidence="6 7" key="1">
    <citation type="submission" date="2023-03" db="EMBL/GenBank/DDBJ databases">
        <title>YIM 133296 draft genome.</title>
        <authorList>
            <person name="Xiong L."/>
        </authorList>
    </citation>
    <scope>NUCLEOTIDE SEQUENCE [LARGE SCALE GENOMIC DNA]</scope>
    <source>
        <strain evidence="6 7">YIM 133296</strain>
    </source>
</reference>
<name>A0ABT6C7A1_9MICO</name>
<dbReference type="Proteomes" id="UP001528912">
    <property type="component" value="Unassembled WGS sequence"/>
</dbReference>
<evidence type="ECO:0000256" key="4">
    <source>
        <dbReference type="PROSITE-ProRule" id="PRU00335"/>
    </source>
</evidence>
<dbReference type="InterPro" id="IPR009057">
    <property type="entry name" value="Homeodomain-like_sf"/>
</dbReference>
<dbReference type="InterPro" id="IPR025996">
    <property type="entry name" value="MT1864/Rv1816-like_C"/>
</dbReference>
<dbReference type="PROSITE" id="PS50977">
    <property type="entry name" value="HTH_TETR_2"/>
    <property type="match status" value="1"/>
</dbReference>
<dbReference type="PRINTS" id="PR00455">
    <property type="entry name" value="HTHTETR"/>
</dbReference>
<keyword evidence="7" id="KW-1185">Reference proteome</keyword>
<organism evidence="6 7">
    <name type="scientific">Luteipulveratus flavus</name>
    <dbReference type="NCBI Taxonomy" id="3031728"/>
    <lineage>
        <taxon>Bacteria</taxon>
        <taxon>Bacillati</taxon>
        <taxon>Actinomycetota</taxon>
        <taxon>Actinomycetes</taxon>
        <taxon>Micrococcales</taxon>
        <taxon>Dermacoccaceae</taxon>
        <taxon>Luteipulveratus</taxon>
    </lineage>
</organism>
<dbReference type="RefSeq" id="WP_277192195.1">
    <property type="nucleotide sequence ID" value="NZ_JAROAV010000028.1"/>
</dbReference>
<evidence type="ECO:0000256" key="1">
    <source>
        <dbReference type="ARBA" id="ARBA00023015"/>
    </source>
</evidence>
<dbReference type="SUPFAM" id="SSF46689">
    <property type="entry name" value="Homeodomain-like"/>
    <property type="match status" value="1"/>
</dbReference>
<dbReference type="InterPro" id="IPR001647">
    <property type="entry name" value="HTH_TetR"/>
</dbReference>
<dbReference type="PANTHER" id="PTHR30055:SF243">
    <property type="entry name" value="HTH-TYPE TRANSCRIPTIONAL REGULATOR RV1816"/>
    <property type="match status" value="1"/>
</dbReference>
<dbReference type="Gene3D" id="1.10.357.10">
    <property type="entry name" value="Tetracycline Repressor, domain 2"/>
    <property type="match status" value="1"/>
</dbReference>
<evidence type="ECO:0000256" key="2">
    <source>
        <dbReference type="ARBA" id="ARBA00023125"/>
    </source>
</evidence>
<dbReference type="Pfam" id="PF13305">
    <property type="entry name" value="TetR_C_33"/>
    <property type="match status" value="1"/>
</dbReference>
<proteinExistence type="predicted"/>
<keyword evidence="3" id="KW-0804">Transcription</keyword>
<dbReference type="PANTHER" id="PTHR30055">
    <property type="entry name" value="HTH-TYPE TRANSCRIPTIONAL REGULATOR RUTR"/>
    <property type="match status" value="1"/>
</dbReference>
<dbReference type="Pfam" id="PF00440">
    <property type="entry name" value="TetR_N"/>
    <property type="match status" value="1"/>
</dbReference>
<keyword evidence="1" id="KW-0805">Transcription regulation</keyword>
<gene>
    <name evidence="6" type="ORF">P4R38_11185</name>
</gene>
<evidence type="ECO:0000313" key="7">
    <source>
        <dbReference type="Proteomes" id="UP001528912"/>
    </source>
</evidence>
<keyword evidence="2 4" id="KW-0238">DNA-binding</keyword>
<dbReference type="EMBL" id="JAROAV010000028">
    <property type="protein sequence ID" value="MDF8264809.1"/>
    <property type="molecule type" value="Genomic_DNA"/>
</dbReference>
<sequence>MTTDPPRTARERARQEVMAAILEAGRRELAERGADGLSLRAVAREVGMVSSAVYRYVASRDDLLTALISEAYGAVADAAEHAASARTTPGRRFVRLCGALRTWGQEHPHEYALLYGSPVPGYHAPEATTDIATRTPRAAAALVQEAYDAGTLEVHEPGPPLGRVLAGQCAAMGEALGMSVPEPVVLRLAQAWTQVYGAISFELFGQLRNTFDPADAFAAHTFATAARHVGFTDL</sequence>
<evidence type="ECO:0000256" key="3">
    <source>
        <dbReference type="ARBA" id="ARBA00023163"/>
    </source>
</evidence>
<comment type="caution">
    <text evidence="6">The sequence shown here is derived from an EMBL/GenBank/DDBJ whole genome shotgun (WGS) entry which is preliminary data.</text>
</comment>
<dbReference type="InterPro" id="IPR036271">
    <property type="entry name" value="Tet_transcr_reg_TetR-rel_C_sf"/>
</dbReference>
<dbReference type="SUPFAM" id="SSF48498">
    <property type="entry name" value="Tetracyclin repressor-like, C-terminal domain"/>
    <property type="match status" value="1"/>
</dbReference>
<dbReference type="InterPro" id="IPR050109">
    <property type="entry name" value="HTH-type_TetR-like_transc_reg"/>
</dbReference>